<dbReference type="Proteomes" id="UP000663879">
    <property type="component" value="Unassembled WGS sequence"/>
</dbReference>
<evidence type="ECO:0000313" key="2">
    <source>
        <dbReference type="Proteomes" id="UP000663879"/>
    </source>
</evidence>
<proteinExistence type="predicted"/>
<keyword evidence="2" id="KW-1185">Reference proteome</keyword>
<sequence length="147" mass="17180">MDDSPLNSWFRQQGGDSFYKTQTSFPKLTNKYHKEIILPRIKSNLKSTASQNLNKSPSHSKNVYFVTSNESFMSQEFQRDLKTPLPSNFYYQQCIDDVYKCNQPEQHKLKIPRELTYVQSIPNFKYVTVGCGKTFNCMWQISVVNKA</sequence>
<name>A0A813M2W1_9BILA</name>
<dbReference type="EMBL" id="CAJNOC010000048">
    <property type="protein sequence ID" value="CAF0709772.1"/>
    <property type="molecule type" value="Genomic_DNA"/>
</dbReference>
<gene>
    <name evidence="1" type="ORF">OXX778_LOCUS853</name>
</gene>
<dbReference type="AlphaFoldDB" id="A0A813M2W1"/>
<reference evidence="1" key="1">
    <citation type="submission" date="2021-02" db="EMBL/GenBank/DDBJ databases">
        <authorList>
            <person name="Nowell W R."/>
        </authorList>
    </citation>
    <scope>NUCLEOTIDE SEQUENCE</scope>
    <source>
        <strain evidence="1">Ploen Becks lab</strain>
    </source>
</reference>
<dbReference type="OrthoDB" id="10472463at2759"/>
<comment type="caution">
    <text evidence="1">The sequence shown here is derived from an EMBL/GenBank/DDBJ whole genome shotgun (WGS) entry which is preliminary data.</text>
</comment>
<organism evidence="1 2">
    <name type="scientific">Brachionus calyciflorus</name>
    <dbReference type="NCBI Taxonomy" id="104777"/>
    <lineage>
        <taxon>Eukaryota</taxon>
        <taxon>Metazoa</taxon>
        <taxon>Spiralia</taxon>
        <taxon>Gnathifera</taxon>
        <taxon>Rotifera</taxon>
        <taxon>Eurotatoria</taxon>
        <taxon>Monogononta</taxon>
        <taxon>Pseudotrocha</taxon>
        <taxon>Ploima</taxon>
        <taxon>Brachionidae</taxon>
        <taxon>Brachionus</taxon>
    </lineage>
</organism>
<evidence type="ECO:0000313" key="1">
    <source>
        <dbReference type="EMBL" id="CAF0709772.1"/>
    </source>
</evidence>
<accession>A0A813M2W1</accession>
<protein>
    <submittedName>
        <fullName evidence="1">Uncharacterized protein</fullName>
    </submittedName>
</protein>